<accession>A0A4Z0RL06</accession>
<dbReference type="Proteomes" id="UP000728106">
    <property type="component" value="Unassembled WGS sequence"/>
</dbReference>
<evidence type="ECO:0000313" key="4">
    <source>
        <dbReference type="Proteomes" id="UP000728106"/>
    </source>
</evidence>
<keyword evidence="4" id="KW-1185">Reference proteome</keyword>
<organism evidence="3 4">
    <name type="scientific">Weissella confusa</name>
    <name type="common">Lactobacillus confusus</name>
    <dbReference type="NCBI Taxonomy" id="1583"/>
    <lineage>
        <taxon>Bacteria</taxon>
        <taxon>Bacillati</taxon>
        <taxon>Bacillota</taxon>
        <taxon>Bacilli</taxon>
        <taxon>Lactobacillales</taxon>
        <taxon>Lactobacillaceae</taxon>
        <taxon>Weissella</taxon>
    </lineage>
</organism>
<name>A0A4Z0RL06_WEICO</name>
<gene>
    <name evidence="3" type="ORF">HAU20_01040</name>
    <name evidence="2" type="ORF">HAU43_00435</name>
</gene>
<reference evidence="3 4" key="2">
    <citation type="journal article" date="2021" name="Int. J. Food Microbiol.">
        <title>Safety demonstration of a microbial species for use in the food chain: Weissella confusa.</title>
        <authorList>
            <person name="Bourdichon F."/>
            <person name="Patrone V."/>
            <person name="Fontana A."/>
            <person name="Milani G."/>
            <person name="Morelli L."/>
        </authorList>
    </citation>
    <scope>NUCLEOTIDE SEQUENCE [LARGE SCALE GENOMIC DNA]</scope>
    <source>
        <strain evidence="2">CCUG 30943</strain>
        <strain evidence="3 4">CCUG 43002</strain>
    </source>
</reference>
<reference evidence="3" key="1">
    <citation type="submission" date="2020-02" db="EMBL/GenBank/DDBJ databases">
        <authorList>
            <person name="Fontana A."/>
            <person name="Patrone V."/>
            <person name="Morelli L."/>
        </authorList>
    </citation>
    <scope>NUCLEOTIDE SEQUENCE</scope>
    <source>
        <strain evidence="2">CCUG 30943</strain>
        <strain evidence="3">CCUG 43002</strain>
    </source>
</reference>
<evidence type="ECO:0000256" key="1">
    <source>
        <dbReference type="SAM" id="Phobius"/>
    </source>
</evidence>
<protein>
    <submittedName>
        <fullName evidence="3">Type II secretion system protein</fullName>
    </submittedName>
</protein>
<evidence type="ECO:0000313" key="3">
    <source>
        <dbReference type="EMBL" id="MBJ7638007.1"/>
    </source>
</evidence>
<keyword evidence="1" id="KW-0472">Membrane</keyword>
<dbReference type="AlphaFoldDB" id="A0A4Z0RL06"/>
<evidence type="ECO:0000313" key="2">
    <source>
        <dbReference type="EMBL" id="MBJ7631582.1"/>
    </source>
</evidence>
<sequence>MQVRSRPAFTLVESVIVLGVMGVLITSFTLIPRSEKQTWSKFEREFNEAYMIARQKQVGRNEEFYIDVREDHVNVDGQVIQVPANWTGGLRVIRCQVFTMAPISFALYNKETMRRRNVVFQLGGGTFHVDP</sequence>
<keyword evidence="1" id="KW-1133">Transmembrane helix</keyword>
<comment type="caution">
    <text evidence="3">The sequence shown here is derived from an EMBL/GenBank/DDBJ whole genome shotgun (WGS) entry which is preliminary data.</text>
</comment>
<dbReference type="GeneID" id="57978505"/>
<proteinExistence type="predicted"/>
<dbReference type="EMBL" id="JAAOCX010000001">
    <property type="protein sequence ID" value="MBJ7631582.1"/>
    <property type="molecule type" value="Genomic_DNA"/>
</dbReference>
<dbReference type="Proteomes" id="UP000808038">
    <property type="component" value="Unassembled WGS sequence"/>
</dbReference>
<dbReference type="RefSeq" id="WP_003608239.1">
    <property type="nucleotide sequence ID" value="NZ_CP027563.1"/>
</dbReference>
<dbReference type="EMBL" id="JAAOCP010000001">
    <property type="protein sequence ID" value="MBJ7638007.1"/>
    <property type="molecule type" value="Genomic_DNA"/>
</dbReference>
<keyword evidence="1" id="KW-0812">Transmembrane</keyword>
<feature type="transmembrane region" description="Helical" evidence="1">
    <location>
        <begin position="12"/>
        <end position="31"/>
    </location>
</feature>